<evidence type="ECO:0000256" key="2">
    <source>
        <dbReference type="ARBA" id="ARBA00023315"/>
    </source>
</evidence>
<name>A0A072VAG9_MEDTR</name>
<reference evidence="4" key="4">
    <citation type="journal article" date="2018" name="Nat. Plants">
        <title>Whole-genome landscape of Medicago truncatula symbiotic genes.</title>
        <authorList>
            <person name="Pecrix Y."/>
            <person name="Gamas P."/>
            <person name="Carrere S."/>
        </authorList>
    </citation>
    <scope>NUCLEOTIDE SEQUENCE</scope>
    <source>
        <tissue evidence="4">Leaves</tissue>
    </source>
</reference>
<dbReference type="EnsemblPlants" id="KEH39034">
    <property type="protein sequence ID" value="KEH39034"/>
    <property type="gene ID" value="MTR_2g089765"/>
</dbReference>
<dbReference type="AlphaFoldDB" id="A0A072VAG9"/>
<reference evidence="3 6" key="1">
    <citation type="journal article" date="2011" name="Nature">
        <title>The Medicago genome provides insight into the evolution of rhizobial symbioses.</title>
        <authorList>
            <person name="Young N.D."/>
            <person name="Debelle F."/>
            <person name="Oldroyd G.E."/>
            <person name="Geurts R."/>
            <person name="Cannon S.B."/>
            <person name="Udvardi M.K."/>
            <person name="Benedito V.A."/>
            <person name="Mayer K.F."/>
            <person name="Gouzy J."/>
            <person name="Schoof H."/>
            <person name="Van de Peer Y."/>
            <person name="Proost S."/>
            <person name="Cook D.R."/>
            <person name="Meyers B.C."/>
            <person name="Spannagl M."/>
            <person name="Cheung F."/>
            <person name="De Mita S."/>
            <person name="Krishnakumar V."/>
            <person name="Gundlach H."/>
            <person name="Zhou S."/>
            <person name="Mudge J."/>
            <person name="Bharti A.K."/>
            <person name="Murray J.D."/>
            <person name="Naoumkina M.A."/>
            <person name="Rosen B."/>
            <person name="Silverstein K.A."/>
            <person name="Tang H."/>
            <person name="Rombauts S."/>
            <person name="Zhao P.X."/>
            <person name="Zhou P."/>
            <person name="Barbe V."/>
            <person name="Bardou P."/>
            <person name="Bechner M."/>
            <person name="Bellec A."/>
            <person name="Berger A."/>
            <person name="Berges H."/>
            <person name="Bidwell S."/>
            <person name="Bisseling T."/>
            <person name="Choisne N."/>
            <person name="Couloux A."/>
            <person name="Denny R."/>
            <person name="Deshpande S."/>
            <person name="Dai X."/>
            <person name="Doyle J.J."/>
            <person name="Dudez A.M."/>
            <person name="Farmer A.D."/>
            <person name="Fouteau S."/>
            <person name="Franken C."/>
            <person name="Gibelin C."/>
            <person name="Gish J."/>
            <person name="Goldstein S."/>
            <person name="Gonzalez A.J."/>
            <person name="Green P.J."/>
            <person name="Hallab A."/>
            <person name="Hartog M."/>
            <person name="Hua A."/>
            <person name="Humphray S.J."/>
            <person name="Jeong D.H."/>
            <person name="Jing Y."/>
            <person name="Jocker A."/>
            <person name="Kenton S.M."/>
            <person name="Kim D.J."/>
            <person name="Klee K."/>
            <person name="Lai H."/>
            <person name="Lang C."/>
            <person name="Lin S."/>
            <person name="Macmil S.L."/>
            <person name="Magdelenat G."/>
            <person name="Matthews L."/>
            <person name="McCorrison J."/>
            <person name="Monaghan E.L."/>
            <person name="Mun J.H."/>
            <person name="Najar F.Z."/>
            <person name="Nicholson C."/>
            <person name="Noirot C."/>
            <person name="O'Bleness M."/>
            <person name="Paule C.R."/>
            <person name="Poulain J."/>
            <person name="Prion F."/>
            <person name="Qin B."/>
            <person name="Qu C."/>
            <person name="Retzel E.F."/>
            <person name="Riddle C."/>
            <person name="Sallet E."/>
            <person name="Samain S."/>
            <person name="Samson N."/>
            <person name="Sanders I."/>
            <person name="Saurat O."/>
            <person name="Scarpelli C."/>
            <person name="Schiex T."/>
            <person name="Segurens B."/>
            <person name="Severin A.J."/>
            <person name="Sherrier D.J."/>
            <person name="Shi R."/>
            <person name="Sims S."/>
            <person name="Singer S.R."/>
            <person name="Sinharoy S."/>
            <person name="Sterck L."/>
            <person name="Viollet A."/>
            <person name="Wang B.B."/>
            <person name="Wang K."/>
            <person name="Wang M."/>
            <person name="Wang X."/>
            <person name="Warfsmann J."/>
            <person name="Weissenbach J."/>
            <person name="White D.D."/>
            <person name="White J.D."/>
            <person name="Wiley G.B."/>
            <person name="Wincker P."/>
            <person name="Xing Y."/>
            <person name="Yang L."/>
            <person name="Yao Z."/>
            <person name="Ying F."/>
            <person name="Zhai J."/>
            <person name="Zhou L."/>
            <person name="Zuber A."/>
            <person name="Denarie J."/>
            <person name="Dixon R.A."/>
            <person name="May G.D."/>
            <person name="Schwartz D.C."/>
            <person name="Rogers J."/>
            <person name="Quetier F."/>
            <person name="Town C.D."/>
            <person name="Roe B.A."/>
        </authorList>
    </citation>
    <scope>NUCLEOTIDE SEQUENCE [LARGE SCALE GENOMIC DNA]</scope>
    <source>
        <strain evidence="3">A17</strain>
        <strain evidence="5 6">cv. Jemalong A17</strain>
    </source>
</reference>
<evidence type="ECO:0000256" key="1">
    <source>
        <dbReference type="ARBA" id="ARBA00022679"/>
    </source>
</evidence>
<dbReference type="InterPro" id="IPR051504">
    <property type="entry name" value="Plant_metabolite_acyltrans"/>
</dbReference>
<dbReference type="Pfam" id="PF02458">
    <property type="entry name" value="Transferase"/>
    <property type="match status" value="1"/>
</dbReference>
<organism evidence="3 6">
    <name type="scientific">Medicago truncatula</name>
    <name type="common">Barrel medic</name>
    <name type="synonym">Medicago tribuloides</name>
    <dbReference type="NCBI Taxonomy" id="3880"/>
    <lineage>
        <taxon>Eukaryota</taxon>
        <taxon>Viridiplantae</taxon>
        <taxon>Streptophyta</taxon>
        <taxon>Embryophyta</taxon>
        <taxon>Tracheophyta</taxon>
        <taxon>Spermatophyta</taxon>
        <taxon>Magnoliopsida</taxon>
        <taxon>eudicotyledons</taxon>
        <taxon>Gunneridae</taxon>
        <taxon>Pentapetalae</taxon>
        <taxon>rosids</taxon>
        <taxon>fabids</taxon>
        <taxon>Fabales</taxon>
        <taxon>Fabaceae</taxon>
        <taxon>Papilionoideae</taxon>
        <taxon>50 kb inversion clade</taxon>
        <taxon>NPAAA clade</taxon>
        <taxon>Hologalegina</taxon>
        <taxon>IRL clade</taxon>
        <taxon>Trifolieae</taxon>
        <taxon>Medicago</taxon>
    </lineage>
</organism>
<dbReference type="KEGG" id="mtr:25487570"/>
<evidence type="ECO:0000313" key="5">
    <source>
        <dbReference type="EnsemblPlants" id="KEH39034"/>
    </source>
</evidence>
<dbReference type="OrthoDB" id="1862401at2759"/>
<evidence type="ECO:0000313" key="3">
    <source>
        <dbReference type="EMBL" id="KEH39034.1"/>
    </source>
</evidence>
<dbReference type="Proteomes" id="UP000002051">
    <property type="component" value="Chromosome 2"/>
</dbReference>
<sequence length="488" mass="54813">MNNTNTNITHETKFTMKVIEHSQVAPPPNSLTSPTILPLTFFDIPWFYCHPIQRIFFYHFPHPTHHFLQTTLPILKHSLSITLLHFFPFSSNLIVPPNSQNTDPYIRYLDEDSISFTVAESSADFNILVSDSQDAQNWHHLVPNLPPPRTEQDNTRIIPIMAIQVTVLPNSGLSICLSYNHVAADGKSLHHFVKFWASLSKAIAKNNNNLSLEYSPPLDLPSHERDRVKDPNGLKLVYLQELEDSESNEMEFAGLVRDSYVNKIRTALVLSYEQVQKLKKWVTDKCKESCRIQHLSTFVVTSSLIWFCMIKAEEGDSKSDEGDCVDLDDHCYFVFLADCRDSGELSLPKTYFGNCLASYTVAVKRDELIGKNGIVSASIGIEKKIRHLKSHALLGAETLMSDYREMSKPGKSVTVVAGSPKLAVYETDFGWGKPKKSDAVHLDSSGSISLSDCRDGGGGIEVGLALERSRITNFINIFQEQLDNICSM</sequence>
<dbReference type="STRING" id="3880.A0A072VAG9"/>
<gene>
    <name evidence="5" type="primary">25487570</name>
    <name evidence="3" type="ordered locus">MTR_2g089765</name>
    <name evidence="4" type="ORF">MtrunA17_Chr2g0323511</name>
</gene>
<dbReference type="EMBL" id="PSQE01000002">
    <property type="protein sequence ID" value="RHN75646.1"/>
    <property type="molecule type" value="Genomic_DNA"/>
</dbReference>
<evidence type="ECO:0000313" key="4">
    <source>
        <dbReference type="EMBL" id="RHN75646.1"/>
    </source>
</evidence>
<dbReference type="PANTHER" id="PTHR31625">
    <property type="match status" value="1"/>
</dbReference>
<keyword evidence="2 3" id="KW-0012">Acyltransferase</keyword>
<dbReference type="GO" id="GO:0016747">
    <property type="term" value="F:acyltransferase activity, transferring groups other than amino-acyl groups"/>
    <property type="evidence" value="ECO:0007669"/>
    <property type="project" value="UniProtKB-ARBA"/>
</dbReference>
<reference evidence="3 6" key="2">
    <citation type="journal article" date="2014" name="BMC Genomics">
        <title>An improved genome release (version Mt4.0) for the model legume Medicago truncatula.</title>
        <authorList>
            <person name="Tang H."/>
            <person name="Krishnakumar V."/>
            <person name="Bidwell S."/>
            <person name="Rosen B."/>
            <person name="Chan A."/>
            <person name="Zhou S."/>
            <person name="Gentzbittel L."/>
            <person name="Childs K.L."/>
            <person name="Yandell M."/>
            <person name="Gundlach H."/>
            <person name="Mayer K.F."/>
            <person name="Schwartz D.C."/>
            <person name="Town C.D."/>
        </authorList>
    </citation>
    <scope>GENOME REANNOTATION</scope>
    <source>
        <strain evidence="3">A17</strain>
        <strain evidence="5 6">cv. Jemalong A17</strain>
    </source>
</reference>
<keyword evidence="1 4" id="KW-0808">Transferase</keyword>
<accession>A0A072VAG9</accession>
<protein>
    <submittedName>
        <fullName evidence="3">Anthocyanin 5-aromatic acyltransferase</fullName>
    </submittedName>
    <submittedName>
        <fullName evidence="4">Putative transferase</fullName>
    </submittedName>
</protein>
<keyword evidence="6" id="KW-1185">Reference proteome</keyword>
<reference evidence="5" key="3">
    <citation type="submission" date="2015-04" db="UniProtKB">
        <authorList>
            <consortium name="EnsemblPlants"/>
        </authorList>
    </citation>
    <scope>IDENTIFICATION</scope>
    <source>
        <strain evidence="5">cv. Jemalong A17</strain>
    </source>
</reference>
<dbReference type="InterPro" id="IPR023213">
    <property type="entry name" value="CAT-like_dom_sf"/>
</dbReference>
<dbReference type="Gramene" id="rna11880">
    <property type="protein sequence ID" value="RHN75646.1"/>
    <property type="gene ID" value="gene11880"/>
</dbReference>
<proteinExistence type="predicted"/>
<dbReference type="Proteomes" id="UP000265566">
    <property type="component" value="Chromosome 2"/>
</dbReference>
<evidence type="ECO:0000313" key="6">
    <source>
        <dbReference type="Proteomes" id="UP000002051"/>
    </source>
</evidence>
<dbReference type="HOGENOM" id="CLU_014546_7_0_1"/>
<dbReference type="EMBL" id="CM001218">
    <property type="protein sequence ID" value="KEH39034.1"/>
    <property type="molecule type" value="Genomic_DNA"/>
</dbReference>
<dbReference type="Gene3D" id="3.30.559.10">
    <property type="entry name" value="Chloramphenicol acetyltransferase-like domain"/>
    <property type="match status" value="2"/>
</dbReference>